<dbReference type="EMBL" id="JAABOA010007807">
    <property type="protein sequence ID" value="KAF9537436.1"/>
    <property type="molecule type" value="Genomic_DNA"/>
</dbReference>
<name>A0A9P6EX64_9FUNG</name>
<evidence type="ECO:0000313" key="2">
    <source>
        <dbReference type="Proteomes" id="UP000780801"/>
    </source>
</evidence>
<reference evidence="1" key="1">
    <citation type="journal article" date="2020" name="Fungal Divers.">
        <title>Resolving the Mortierellaceae phylogeny through synthesis of multi-gene phylogenetics and phylogenomics.</title>
        <authorList>
            <person name="Vandepol N."/>
            <person name="Liber J."/>
            <person name="Desiro A."/>
            <person name="Na H."/>
            <person name="Kennedy M."/>
            <person name="Barry K."/>
            <person name="Grigoriev I.V."/>
            <person name="Miller A.N."/>
            <person name="O'Donnell K."/>
            <person name="Stajich J.E."/>
            <person name="Bonito G."/>
        </authorList>
    </citation>
    <scope>NUCLEOTIDE SEQUENCE</scope>
    <source>
        <strain evidence="1">KOD1015</strain>
    </source>
</reference>
<dbReference type="AlphaFoldDB" id="A0A9P6EX64"/>
<feature type="non-terminal residue" evidence="1">
    <location>
        <position position="1"/>
    </location>
</feature>
<comment type="caution">
    <text evidence="1">The sequence shown here is derived from an EMBL/GenBank/DDBJ whole genome shotgun (WGS) entry which is preliminary data.</text>
</comment>
<gene>
    <name evidence="1" type="ORF">BGW38_010058</name>
</gene>
<evidence type="ECO:0000313" key="1">
    <source>
        <dbReference type="EMBL" id="KAF9537436.1"/>
    </source>
</evidence>
<proteinExistence type="predicted"/>
<organism evidence="1 2">
    <name type="scientific">Lunasporangiospora selenospora</name>
    <dbReference type="NCBI Taxonomy" id="979761"/>
    <lineage>
        <taxon>Eukaryota</taxon>
        <taxon>Fungi</taxon>
        <taxon>Fungi incertae sedis</taxon>
        <taxon>Mucoromycota</taxon>
        <taxon>Mortierellomycotina</taxon>
        <taxon>Mortierellomycetes</taxon>
        <taxon>Mortierellales</taxon>
        <taxon>Mortierellaceae</taxon>
        <taxon>Lunasporangiospora</taxon>
    </lineage>
</organism>
<dbReference type="OrthoDB" id="10021044at2759"/>
<keyword evidence="2" id="KW-1185">Reference proteome</keyword>
<accession>A0A9P6EX64</accession>
<protein>
    <submittedName>
        <fullName evidence="1">Uncharacterized protein</fullName>
    </submittedName>
</protein>
<dbReference type="Proteomes" id="UP000780801">
    <property type="component" value="Unassembled WGS sequence"/>
</dbReference>
<sequence>STFKIAPDILVITRKSVKWFGLDRSEEVIFRNVPHILTLNDTALLNTYFEVVAYRKLALVIGATIPSYPDLGPACYTRQAYH</sequence>